<reference evidence="1 2" key="1">
    <citation type="submission" date="2018-12" db="EMBL/GenBank/DDBJ databases">
        <authorList>
            <person name="Yang Y."/>
        </authorList>
    </citation>
    <scope>NUCLEOTIDE SEQUENCE [LARGE SCALE GENOMIC DNA]</scope>
    <source>
        <strain evidence="1 2">L-25-5w-1</strain>
    </source>
</reference>
<dbReference type="AlphaFoldDB" id="A0A3S0K8A0"/>
<comment type="caution">
    <text evidence="1">The sequence shown here is derived from an EMBL/GenBank/DDBJ whole genome shotgun (WGS) entry which is preliminary data.</text>
</comment>
<name>A0A3S0K8A0_9PROT</name>
<evidence type="ECO:0000313" key="2">
    <source>
        <dbReference type="Proteomes" id="UP000277007"/>
    </source>
</evidence>
<keyword evidence="2" id="KW-1185">Reference proteome</keyword>
<sequence>MKIIETVQVFDSATHRQAATFTETKHDDFILRVWDVELIPPDDLAVEAAAKRRSERDTAMAEPLAILSRHQNQRDFDIPTTLTDEQAMKWALYLQGLRDYPETGVWPKKPE</sequence>
<dbReference type="RefSeq" id="WP_126619286.1">
    <property type="nucleotide sequence ID" value="NZ_JBHUCY010000066.1"/>
</dbReference>
<evidence type="ECO:0008006" key="3">
    <source>
        <dbReference type="Google" id="ProtNLM"/>
    </source>
</evidence>
<proteinExistence type="predicted"/>
<dbReference type="Proteomes" id="UP000277007">
    <property type="component" value="Unassembled WGS sequence"/>
</dbReference>
<organism evidence="1 2">
    <name type="scientific">Azospirillum griseum</name>
    <dbReference type="NCBI Taxonomy" id="2496639"/>
    <lineage>
        <taxon>Bacteria</taxon>
        <taxon>Pseudomonadati</taxon>
        <taxon>Pseudomonadota</taxon>
        <taxon>Alphaproteobacteria</taxon>
        <taxon>Rhodospirillales</taxon>
        <taxon>Azospirillaceae</taxon>
        <taxon>Azospirillum</taxon>
    </lineage>
</organism>
<protein>
    <recommendedName>
        <fullName evidence="3">Phage tail assembly chaperone</fullName>
    </recommendedName>
</protein>
<dbReference type="OrthoDB" id="7307909at2"/>
<gene>
    <name evidence="1" type="ORF">EJ903_21420</name>
</gene>
<accession>A0A3S0K8A0</accession>
<dbReference type="EMBL" id="RXMA01000027">
    <property type="protein sequence ID" value="RTR16157.1"/>
    <property type="molecule type" value="Genomic_DNA"/>
</dbReference>
<evidence type="ECO:0000313" key="1">
    <source>
        <dbReference type="EMBL" id="RTR16157.1"/>
    </source>
</evidence>